<evidence type="ECO:0000313" key="2">
    <source>
        <dbReference type="EMBL" id="CAG7730391.1"/>
    </source>
</evidence>
<organism evidence="2 3">
    <name type="scientific">Allacma fusca</name>
    <dbReference type="NCBI Taxonomy" id="39272"/>
    <lineage>
        <taxon>Eukaryota</taxon>
        <taxon>Metazoa</taxon>
        <taxon>Ecdysozoa</taxon>
        <taxon>Arthropoda</taxon>
        <taxon>Hexapoda</taxon>
        <taxon>Collembola</taxon>
        <taxon>Symphypleona</taxon>
        <taxon>Sminthuridae</taxon>
        <taxon>Allacma</taxon>
    </lineage>
</organism>
<feature type="non-terminal residue" evidence="2">
    <location>
        <position position="1"/>
    </location>
</feature>
<sequence>MVWKENLKAKLHV</sequence>
<accession>A0A8J2KS83</accession>
<gene>
    <name evidence="1" type="ORF">AFUS01_LOCUS18976</name>
    <name evidence="2" type="ORF">AFUS01_LOCUS19039</name>
</gene>
<dbReference type="Proteomes" id="UP000708208">
    <property type="component" value="Unassembled WGS sequence"/>
</dbReference>
<proteinExistence type="predicted"/>
<name>A0A8J2KS83_9HEXA</name>
<reference evidence="2" key="1">
    <citation type="submission" date="2021-06" db="EMBL/GenBank/DDBJ databases">
        <authorList>
            <person name="Hodson N. C."/>
            <person name="Mongue J. A."/>
            <person name="Jaron S. K."/>
        </authorList>
    </citation>
    <scope>NUCLEOTIDE SEQUENCE</scope>
</reference>
<evidence type="ECO:0000313" key="1">
    <source>
        <dbReference type="EMBL" id="CAG7730322.1"/>
    </source>
</evidence>
<dbReference type="EMBL" id="CAJVCH010193472">
    <property type="protein sequence ID" value="CAG7730391.1"/>
    <property type="molecule type" value="Genomic_DNA"/>
</dbReference>
<protein>
    <submittedName>
        <fullName evidence="2">Uncharacterized protein</fullName>
    </submittedName>
</protein>
<comment type="caution">
    <text evidence="2">The sequence shown here is derived from an EMBL/GenBank/DDBJ whole genome shotgun (WGS) entry which is preliminary data.</text>
</comment>
<keyword evidence="3" id="KW-1185">Reference proteome</keyword>
<dbReference type="EMBL" id="CAJVCH010192545">
    <property type="protein sequence ID" value="CAG7730322.1"/>
    <property type="molecule type" value="Genomic_DNA"/>
</dbReference>
<evidence type="ECO:0000313" key="3">
    <source>
        <dbReference type="Proteomes" id="UP000708208"/>
    </source>
</evidence>